<dbReference type="GeneID" id="84591349"/>
<evidence type="ECO:0000313" key="1">
    <source>
        <dbReference type="RefSeq" id="XP_059605354.1"/>
    </source>
</evidence>
<accession>A0AAJ8BXZ2</accession>
<organism evidence="1">
    <name type="scientific">Aspergillus niger</name>
    <dbReference type="NCBI Taxonomy" id="5061"/>
    <lineage>
        <taxon>Eukaryota</taxon>
        <taxon>Fungi</taxon>
        <taxon>Dikarya</taxon>
        <taxon>Ascomycota</taxon>
        <taxon>Pezizomycotina</taxon>
        <taxon>Eurotiomycetes</taxon>
        <taxon>Eurotiomycetidae</taxon>
        <taxon>Eurotiales</taxon>
        <taxon>Aspergillaceae</taxon>
        <taxon>Aspergillus</taxon>
        <taxon>Aspergillus subgen. Circumdati</taxon>
    </lineage>
</organism>
<protein>
    <submittedName>
        <fullName evidence="1">Uncharacterized protein</fullName>
    </submittedName>
</protein>
<name>A0AAJ8BXZ2_ASPNG</name>
<dbReference type="VEuPathDB" id="FungiDB:An07g03830"/>
<sequence length="153" mass="16684">MACISSPRVAVWSSISLKISFDCGDEEDDDHDGVSGVLLSHPSGLPYLGFILDISGLSLSIARTDKGNYHDDIWDYIPDISGLLFDDEDGDHDGALGFDPDILCLLFSRVRNRDIITDSGESLAEKKKGRLGEGVYTLVCSIFAPNQLGRFTL</sequence>
<dbReference type="KEGG" id="ang:An07g03830"/>
<dbReference type="AlphaFoldDB" id="A0AAJ8BXZ2"/>
<reference evidence="1" key="1">
    <citation type="submission" date="2025-02" db="EMBL/GenBank/DDBJ databases">
        <authorList>
            <consortium name="NCBI Genome Project"/>
        </authorList>
    </citation>
    <scope>NUCLEOTIDE SEQUENCE</scope>
</reference>
<proteinExistence type="predicted"/>
<dbReference type="RefSeq" id="XP_059605354.1">
    <property type="nucleotide sequence ID" value="XM_059748369.1"/>
</dbReference>
<gene>
    <name evidence="1" type="ORF">An07g03830</name>
</gene>
<reference evidence="1" key="2">
    <citation type="submission" date="2025-08" db="UniProtKB">
        <authorList>
            <consortium name="RefSeq"/>
        </authorList>
    </citation>
    <scope>IDENTIFICATION</scope>
</reference>